<dbReference type="Proteomes" id="UP000663824">
    <property type="component" value="Unassembled WGS sequence"/>
</dbReference>
<feature type="compositionally biased region" description="Polar residues" evidence="1">
    <location>
        <begin position="52"/>
        <end position="61"/>
    </location>
</feature>
<evidence type="ECO:0000256" key="2">
    <source>
        <dbReference type="SAM" id="Phobius"/>
    </source>
</evidence>
<keyword evidence="2" id="KW-1133">Transmembrane helix</keyword>
<accession>A0A816W3H9</accession>
<evidence type="ECO:0000313" key="4">
    <source>
        <dbReference type="Proteomes" id="UP000663824"/>
    </source>
</evidence>
<proteinExistence type="predicted"/>
<feature type="compositionally biased region" description="Basic residues" evidence="1">
    <location>
        <begin position="39"/>
        <end position="50"/>
    </location>
</feature>
<sequence>MPTTDTRQMHIYRKPVHQKRAICTDHHMLALHTGSPSPKRSRLVSRRRHSTPPASTLRVSDCKSSSSNRVAKYYYPNNTRHTRINGESISISDSFRSIPSSNPLAKRRFQDERTGYTSTTPSSIASITDIVLPIAKKNRSTIVDIPSHIKFSIQPMNRESSTTIQRDSSKSLTPGSHVFISDGETSECSLSDYIHKPKPIQASKWYHRKCPCRLSCCTFCCKWYYRCPLFCWSLCFFLVIALIIGIFISFGYLSS</sequence>
<protein>
    <submittedName>
        <fullName evidence="3">Uncharacterized protein</fullName>
    </submittedName>
</protein>
<comment type="caution">
    <text evidence="3">The sequence shown here is derived from an EMBL/GenBank/DDBJ whole genome shotgun (WGS) entry which is preliminary data.</text>
</comment>
<name>A0A816W3H9_9BILA</name>
<keyword evidence="2" id="KW-0812">Transmembrane</keyword>
<keyword evidence="2" id="KW-0472">Membrane</keyword>
<dbReference type="AlphaFoldDB" id="A0A816W3H9"/>
<feature type="transmembrane region" description="Helical" evidence="2">
    <location>
        <begin position="223"/>
        <end position="253"/>
    </location>
</feature>
<reference evidence="3" key="1">
    <citation type="submission" date="2021-02" db="EMBL/GenBank/DDBJ databases">
        <authorList>
            <person name="Nowell W R."/>
        </authorList>
    </citation>
    <scope>NUCLEOTIDE SEQUENCE</scope>
</reference>
<gene>
    <name evidence="3" type="ORF">MBJ925_LOCUS27838</name>
</gene>
<dbReference type="EMBL" id="CAJNRE010014907">
    <property type="protein sequence ID" value="CAF2132380.1"/>
    <property type="molecule type" value="Genomic_DNA"/>
</dbReference>
<organism evidence="3 4">
    <name type="scientific">Rotaria magnacalcarata</name>
    <dbReference type="NCBI Taxonomy" id="392030"/>
    <lineage>
        <taxon>Eukaryota</taxon>
        <taxon>Metazoa</taxon>
        <taxon>Spiralia</taxon>
        <taxon>Gnathifera</taxon>
        <taxon>Rotifera</taxon>
        <taxon>Eurotatoria</taxon>
        <taxon>Bdelloidea</taxon>
        <taxon>Philodinida</taxon>
        <taxon>Philodinidae</taxon>
        <taxon>Rotaria</taxon>
    </lineage>
</organism>
<feature type="region of interest" description="Disordered" evidence="1">
    <location>
        <begin position="30"/>
        <end position="61"/>
    </location>
</feature>
<evidence type="ECO:0000313" key="3">
    <source>
        <dbReference type="EMBL" id="CAF2132380.1"/>
    </source>
</evidence>
<evidence type="ECO:0000256" key="1">
    <source>
        <dbReference type="SAM" id="MobiDB-lite"/>
    </source>
</evidence>